<protein>
    <submittedName>
        <fullName evidence="1">Uncharacterized protein</fullName>
    </submittedName>
</protein>
<dbReference type="EMBL" id="CM042887">
    <property type="protein sequence ID" value="KAI4329953.1"/>
    <property type="molecule type" value="Genomic_DNA"/>
</dbReference>
<dbReference type="Proteomes" id="UP001057402">
    <property type="component" value="Chromosome 8"/>
</dbReference>
<evidence type="ECO:0000313" key="2">
    <source>
        <dbReference type="Proteomes" id="UP001057402"/>
    </source>
</evidence>
<evidence type="ECO:0000313" key="1">
    <source>
        <dbReference type="EMBL" id="KAI4329953.1"/>
    </source>
</evidence>
<gene>
    <name evidence="1" type="ORF">MLD38_028275</name>
</gene>
<accession>A0ACB9N0A3</accession>
<name>A0ACB9N0A3_9MYRT</name>
<keyword evidence="2" id="KW-1185">Reference proteome</keyword>
<comment type="caution">
    <text evidence="1">The sequence shown here is derived from an EMBL/GenBank/DDBJ whole genome shotgun (WGS) entry which is preliminary data.</text>
</comment>
<proteinExistence type="predicted"/>
<reference evidence="2" key="1">
    <citation type="journal article" date="2023" name="Front. Plant Sci.">
        <title>Chromosomal-level genome assembly of Melastoma candidum provides insights into trichome evolution.</title>
        <authorList>
            <person name="Zhong Y."/>
            <person name="Wu W."/>
            <person name="Sun C."/>
            <person name="Zou P."/>
            <person name="Liu Y."/>
            <person name="Dai S."/>
            <person name="Zhou R."/>
        </authorList>
    </citation>
    <scope>NUCLEOTIDE SEQUENCE [LARGE SCALE GENOMIC DNA]</scope>
</reference>
<sequence>MMTTDRLPKPCLSLLLLLAVLMASALGEDAGRDATFANSFSFPPSPSPQPHPAQPRPLSPTALYEPILHHLGFHALASAVPSLTDSPSFSAWNGPSTIFAATDSSLSSSCLSTASSLAPCSVPQILSEYIVPGLFSFSYLLSLPSPSLLPSMSPSLCLLVTNSSATAGLAGGNHNGFSPAVRIFINGIEITHPDMFDNGIVVVHGIDGFVSHLSPFSCSRNHHRLSAPSLGSSASVTSSVSGLPENHPLHPAINSASPSPLMRLMLRDAILRLRSSGFGVLALAMKLKYAELAALEKVTIFALSDIEIFGGSHSYIGDMWFHIVPNTFLETADLEDLTQGTALPTLARGEYLVVTIAGGRGGLEKMRINYMRIKAPEIVKNQKVVVHLLFFSFPHLHPATVRELILGSQQADADSQSIETAAASDGAIANHTERRMTEQDAYSCPASLDEGDALGGNCNLMLSVMEDFHGL</sequence>
<organism evidence="1 2">
    <name type="scientific">Melastoma candidum</name>
    <dbReference type="NCBI Taxonomy" id="119954"/>
    <lineage>
        <taxon>Eukaryota</taxon>
        <taxon>Viridiplantae</taxon>
        <taxon>Streptophyta</taxon>
        <taxon>Embryophyta</taxon>
        <taxon>Tracheophyta</taxon>
        <taxon>Spermatophyta</taxon>
        <taxon>Magnoliopsida</taxon>
        <taxon>eudicotyledons</taxon>
        <taxon>Gunneridae</taxon>
        <taxon>Pentapetalae</taxon>
        <taxon>rosids</taxon>
        <taxon>malvids</taxon>
        <taxon>Myrtales</taxon>
        <taxon>Melastomataceae</taxon>
        <taxon>Melastomatoideae</taxon>
        <taxon>Melastomateae</taxon>
        <taxon>Melastoma</taxon>
    </lineage>
</organism>